<gene>
    <name evidence="1" type="ORF">I9W95_01900</name>
</gene>
<proteinExistence type="predicted"/>
<evidence type="ECO:0008006" key="3">
    <source>
        <dbReference type="Google" id="ProtNLM"/>
    </source>
</evidence>
<organism evidence="1 2">
    <name type="scientific">Thalassolituus marinus</name>
    <dbReference type="NCBI Taxonomy" id="671053"/>
    <lineage>
        <taxon>Bacteria</taxon>
        <taxon>Pseudomonadati</taxon>
        <taxon>Pseudomonadota</taxon>
        <taxon>Gammaproteobacteria</taxon>
        <taxon>Oceanospirillales</taxon>
        <taxon>Oceanospirillaceae</taxon>
        <taxon>Thalassolituus</taxon>
    </lineage>
</organism>
<sequence>MKSGRALPAGSVNMPERILLLGASGLIGRELLRELCKRDAFLLVPVRSVHELQSFVDTLHAQASVSVISYEKLWATKSEIDTCFCTLGTTQKVAGKAGLKSVDLDLVVRGCQWAVDNGAQLLSVVSAIGANPRSPFYYNRIKGSMELHLQTLNCSSLHLWRPSILQGSRPESQPARPLEQISGVLLSSPLWRNYQALPARSVARAMLKAARLERHRESVFTAGDIRRLAHDD</sequence>
<dbReference type="EMBL" id="JAEDAH010000008">
    <property type="protein sequence ID" value="MCA6062350.1"/>
    <property type="molecule type" value="Genomic_DNA"/>
</dbReference>
<dbReference type="RefSeq" id="WP_225671326.1">
    <property type="nucleotide sequence ID" value="NZ_JAEDAH010000008.1"/>
</dbReference>
<dbReference type="PANTHER" id="PTHR14097:SF7">
    <property type="entry name" value="OXIDOREDUCTASE HTATIP2"/>
    <property type="match status" value="1"/>
</dbReference>
<protein>
    <recommendedName>
        <fullName evidence="3">NAD(P)-binding domain-containing protein</fullName>
    </recommendedName>
</protein>
<dbReference type="Proteomes" id="UP000714380">
    <property type="component" value="Unassembled WGS sequence"/>
</dbReference>
<keyword evidence="2" id="KW-1185">Reference proteome</keyword>
<dbReference type="SUPFAM" id="SSF51735">
    <property type="entry name" value="NAD(P)-binding Rossmann-fold domains"/>
    <property type="match status" value="1"/>
</dbReference>
<accession>A0ABS7ZKU8</accession>
<dbReference type="InterPro" id="IPR036291">
    <property type="entry name" value="NAD(P)-bd_dom_sf"/>
</dbReference>
<name>A0ABS7ZKU8_9GAMM</name>
<evidence type="ECO:0000313" key="2">
    <source>
        <dbReference type="Proteomes" id="UP000714380"/>
    </source>
</evidence>
<reference evidence="1 2" key="1">
    <citation type="submission" date="2020-12" db="EMBL/GenBank/DDBJ databases">
        <title>Novel Thalassolituus-related marine hydrocarbonoclastic bacteria mediated algae-derived hydrocarbons mineralization in twilight zone of the northern South China Sea.</title>
        <authorList>
            <person name="Dong C."/>
        </authorList>
    </citation>
    <scope>NUCLEOTIDE SEQUENCE [LARGE SCALE GENOMIC DNA]</scope>
    <source>
        <strain evidence="1 2">IMCC1826</strain>
    </source>
</reference>
<comment type="caution">
    <text evidence="1">The sequence shown here is derived from an EMBL/GenBank/DDBJ whole genome shotgun (WGS) entry which is preliminary data.</text>
</comment>
<evidence type="ECO:0000313" key="1">
    <source>
        <dbReference type="EMBL" id="MCA6062350.1"/>
    </source>
</evidence>
<dbReference type="Gene3D" id="3.40.50.720">
    <property type="entry name" value="NAD(P)-binding Rossmann-like Domain"/>
    <property type="match status" value="1"/>
</dbReference>
<dbReference type="PANTHER" id="PTHR14097">
    <property type="entry name" value="OXIDOREDUCTASE HTATIP2"/>
    <property type="match status" value="1"/>
</dbReference>